<dbReference type="EMBL" id="METM01000033">
    <property type="protein sequence ID" value="OGB88831.1"/>
    <property type="molecule type" value="Genomic_DNA"/>
</dbReference>
<dbReference type="Proteomes" id="UP000178724">
    <property type="component" value="Unassembled WGS sequence"/>
</dbReference>
<proteinExistence type="predicted"/>
<gene>
    <name evidence="1" type="ORF">A2625_02160</name>
</gene>
<keyword evidence="1" id="KW-0808">Transferase</keyword>
<dbReference type="GO" id="GO:0006096">
    <property type="term" value="P:glycolytic process"/>
    <property type="evidence" value="ECO:0007669"/>
    <property type="project" value="InterPro"/>
</dbReference>
<dbReference type="InterPro" id="IPR036043">
    <property type="entry name" value="Phosphoglycerate_kinase_sf"/>
</dbReference>
<sequence>MFNGVYMAINPIHKKAVMSRLPDRNIYSTRWLQVIDLSSERALGSLATTRKVIDCDGITVMLGRWKQGTSDAADLLGKQLGRPVVRPVPALFGREVNQAVERSDQFRAHKPIVLLDNLALYEVETRNQTAARELAQNIVNDTKAEGLIIDMVSEMLYPSLLTLEIAKLIKTKSQDGVVALGIEAEQEINRVWDSLTFGSEKTIGFFGGKRLTGPGGSFELLKMMLPRVKQALIDGSMLYPFLAASPRIFTDRDPLAGKRGPGELEAEIAAARLLLKDHGDKFVFPPCAFGTGDDWIGLALSEIRSEGVMVAFVKGSFDLVEGEKKTTEVVLEHLSRLAGRGKKIMSFGPEIRFALARRPEMEKFFTFTSKIVIQELLSRQTLPGIEMLSEGLL</sequence>
<reference evidence="1 2" key="1">
    <citation type="journal article" date="2016" name="Nat. Commun.">
        <title>Thousands of microbial genomes shed light on interconnected biogeochemical processes in an aquifer system.</title>
        <authorList>
            <person name="Anantharaman K."/>
            <person name="Brown C.T."/>
            <person name="Hug L.A."/>
            <person name="Sharon I."/>
            <person name="Castelle C.J."/>
            <person name="Probst A.J."/>
            <person name="Thomas B.C."/>
            <person name="Singh A."/>
            <person name="Wilkins M.J."/>
            <person name="Karaoz U."/>
            <person name="Brodie E.L."/>
            <person name="Williams K.H."/>
            <person name="Hubbard S.S."/>
            <person name="Banfield J.F."/>
        </authorList>
    </citation>
    <scope>NUCLEOTIDE SEQUENCE [LARGE SCALE GENOMIC DNA]</scope>
</reference>
<name>A0A1F4PYT5_UNCSA</name>
<keyword evidence="1" id="KW-0418">Kinase</keyword>
<accession>A0A1F4PYT5</accession>
<protein>
    <submittedName>
        <fullName evidence="1">Phosphoglycerate kinase</fullName>
    </submittedName>
</protein>
<dbReference type="AlphaFoldDB" id="A0A1F4PYT5"/>
<dbReference type="SUPFAM" id="SSF53748">
    <property type="entry name" value="Phosphoglycerate kinase"/>
    <property type="match status" value="1"/>
</dbReference>
<comment type="caution">
    <text evidence="1">The sequence shown here is derived from an EMBL/GenBank/DDBJ whole genome shotgun (WGS) entry which is preliminary data.</text>
</comment>
<evidence type="ECO:0000313" key="1">
    <source>
        <dbReference type="EMBL" id="OGB88831.1"/>
    </source>
</evidence>
<dbReference type="GO" id="GO:0004618">
    <property type="term" value="F:phosphoglycerate kinase activity"/>
    <property type="evidence" value="ECO:0007669"/>
    <property type="project" value="InterPro"/>
</dbReference>
<organism evidence="1 2">
    <name type="scientific">candidate division WOR-1 bacterium RIFCSPHIGHO2_01_FULL_53_15</name>
    <dbReference type="NCBI Taxonomy" id="1802564"/>
    <lineage>
        <taxon>Bacteria</taxon>
        <taxon>Bacillati</taxon>
        <taxon>Saganbacteria</taxon>
    </lineage>
</organism>
<evidence type="ECO:0000313" key="2">
    <source>
        <dbReference type="Proteomes" id="UP000178724"/>
    </source>
</evidence>